<evidence type="ECO:0000313" key="5">
    <source>
        <dbReference type="Proteomes" id="UP001152795"/>
    </source>
</evidence>
<comment type="similarity">
    <text evidence="1 2">Belongs to the peptidase C14A family.</text>
</comment>
<dbReference type="Gene3D" id="3.40.50.1460">
    <property type="match status" value="1"/>
</dbReference>
<sequence>MASKTKKAKLELDHYEIVKVFALIIVNEKFQGDVANRYPNRHGADADRKKLKEACKTATFTVNDIKGLNDTSTLKFKRNIDQETTDDSKIDGQETDDQETDDQETDDQETNDMETDDLTGDEMRNLFKTISKADFSSYDAFTCFISSHGGSEGIVGVDGDTVPINTLVDYLKKCPTLVDKPKLLFIQNCRGTRIDHGIRKPKGNTVADHGFSVTVPTEADILVAYSSVDGYEAYRDHEEGSWFITELTKVLKKHVHSKQLTDMLAIVNDLVSNRQSE</sequence>
<accession>A0A6S7JYZ6</accession>
<dbReference type="InterPro" id="IPR002398">
    <property type="entry name" value="Pept_C14"/>
</dbReference>
<dbReference type="GO" id="GO:0004197">
    <property type="term" value="F:cysteine-type endopeptidase activity"/>
    <property type="evidence" value="ECO:0007669"/>
    <property type="project" value="InterPro"/>
</dbReference>
<evidence type="ECO:0000256" key="2">
    <source>
        <dbReference type="RuleBase" id="RU003971"/>
    </source>
</evidence>
<evidence type="ECO:0000256" key="3">
    <source>
        <dbReference type="SAM" id="MobiDB-lite"/>
    </source>
</evidence>
<dbReference type="SUPFAM" id="SSF52129">
    <property type="entry name" value="Caspase-like"/>
    <property type="match status" value="1"/>
</dbReference>
<dbReference type="Pfam" id="PF00656">
    <property type="entry name" value="Peptidase_C14"/>
    <property type="match status" value="1"/>
</dbReference>
<dbReference type="GO" id="GO:0043525">
    <property type="term" value="P:positive regulation of neuron apoptotic process"/>
    <property type="evidence" value="ECO:0007669"/>
    <property type="project" value="TreeGrafter"/>
</dbReference>
<comment type="caution">
    <text evidence="4">The sequence shown here is derived from an EMBL/GenBank/DDBJ whole genome shotgun (WGS) entry which is preliminary data.</text>
</comment>
<dbReference type="InterPro" id="IPR029030">
    <property type="entry name" value="Caspase-like_dom_sf"/>
</dbReference>
<proteinExistence type="inferred from homology"/>
<evidence type="ECO:0000313" key="4">
    <source>
        <dbReference type="EMBL" id="CAB4038236.1"/>
    </source>
</evidence>
<dbReference type="PROSITE" id="PS50207">
    <property type="entry name" value="CASPASE_P10"/>
    <property type="match status" value="1"/>
</dbReference>
<dbReference type="EMBL" id="CACRXK020023971">
    <property type="protein sequence ID" value="CAB4038236.1"/>
    <property type="molecule type" value="Genomic_DNA"/>
</dbReference>
<dbReference type="PANTHER" id="PTHR10454:SF210">
    <property type="entry name" value="CASPASE-2"/>
    <property type="match status" value="1"/>
</dbReference>
<dbReference type="Proteomes" id="UP001152795">
    <property type="component" value="Unassembled WGS sequence"/>
</dbReference>
<feature type="compositionally biased region" description="Acidic residues" evidence="3">
    <location>
        <begin position="93"/>
        <end position="120"/>
    </location>
</feature>
<dbReference type="InterPro" id="IPR002138">
    <property type="entry name" value="Pept_C14_p10"/>
</dbReference>
<feature type="region of interest" description="Disordered" evidence="3">
    <location>
        <begin position="84"/>
        <end position="120"/>
    </location>
</feature>
<dbReference type="GO" id="GO:0006508">
    <property type="term" value="P:proteolysis"/>
    <property type="evidence" value="ECO:0007669"/>
    <property type="project" value="InterPro"/>
</dbReference>
<name>A0A6S7JYZ6_PARCT</name>
<feature type="non-terminal residue" evidence="4">
    <location>
        <position position="277"/>
    </location>
</feature>
<reference evidence="4" key="1">
    <citation type="submission" date="2020-04" db="EMBL/GenBank/DDBJ databases">
        <authorList>
            <person name="Alioto T."/>
            <person name="Alioto T."/>
            <person name="Gomez Garrido J."/>
        </authorList>
    </citation>
    <scope>NUCLEOTIDE SEQUENCE</scope>
    <source>
        <strain evidence="4">A484AB</strain>
    </source>
</reference>
<protein>
    <submittedName>
        <fullName evidence="4">Caspase, partial</fullName>
    </submittedName>
</protein>
<dbReference type="SMART" id="SM00115">
    <property type="entry name" value="CASc"/>
    <property type="match status" value="1"/>
</dbReference>
<dbReference type="GO" id="GO:0006915">
    <property type="term" value="P:apoptotic process"/>
    <property type="evidence" value="ECO:0007669"/>
    <property type="project" value="TreeGrafter"/>
</dbReference>
<dbReference type="InterPro" id="IPR001309">
    <property type="entry name" value="Pept_C14_p20"/>
</dbReference>
<organism evidence="4 5">
    <name type="scientific">Paramuricea clavata</name>
    <name type="common">Red gorgonian</name>
    <name type="synonym">Violescent sea-whip</name>
    <dbReference type="NCBI Taxonomy" id="317549"/>
    <lineage>
        <taxon>Eukaryota</taxon>
        <taxon>Metazoa</taxon>
        <taxon>Cnidaria</taxon>
        <taxon>Anthozoa</taxon>
        <taxon>Octocorallia</taxon>
        <taxon>Malacalcyonacea</taxon>
        <taxon>Plexauridae</taxon>
        <taxon>Paramuricea</taxon>
    </lineage>
</organism>
<dbReference type="AlphaFoldDB" id="A0A6S7JYZ6"/>
<evidence type="ECO:0000256" key="1">
    <source>
        <dbReference type="ARBA" id="ARBA00010134"/>
    </source>
</evidence>
<dbReference type="PROSITE" id="PS50208">
    <property type="entry name" value="CASPASE_P20"/>
    <property type="match status" value="1"/>
</dbReference>
<dbReference type="PANTHER" id="PTHR10454">
    <property type="entry name" value="CASPASE"/>
    <property type="match status" value="1"/>
</dbReference>
<dbReference type="InterPro" id="IPR011600">
    <property type="entry name" value="Pept_C14_caspase"/>
</dbReference>
<gene>
    <name evidence="4" type="ORF">PACLA_8A031040</name>
</gene>
<dbReference type="OrthoDB" id="6116485at2759"/>
<dbReference type="GO" id="GO:0005737">
    <property type="term" value="C:cytoplasm"/>
    <property type="evidence" value="ECO:0007669"/>
    <property type="project" value="TreeGrafter"/>
</dbReference>
<dbReference type="InterPro" id="IPR015917">
    <property type="entry name" value="Pept_C14A"/>
</dbReference>
<keyword evidence="5" id="KW-1185">Reference proteome</keyword>